<dbReference type="PANTHER" id="PTHR15225:SF8">
    <property type="entry name" value="RNA-BINDING PROTEIN 43"/>
    <property type="match status" value="1"/>
</dbReference>
<keyword evidence="1" id="KW-1185">Reference proteome</keyword>
<name>A0ABM0S540_GALVR</name>
<protein>
    <submittedName>
        <fullName evidence="2">LOW QUALITY PROTEIN: RNA-binding protein 43-like</fullName>
    </submittedName>
</protein>
<reference evidence="2" key="1">
    <citation type="submission" date="2025-08" db="UniProtKB">
        <authorList>
            <consortium name="RefSeq"/>
        </authorList>
    </citation>
    <scope>IDENTIFICATION</scope>
</reference>
<accession>A0ABM0S540</accession>
<gene>
    <name evidence="2" type="primary">LOC103605173</name>
</gene>
<organism evidence="1 2">
    <name type="scientific">Galeopterus variegatus</name>
    <name type="common">Malayan flying lemur</name>
    <name type="synonym">Cynocephalus variegatus</name>
    <dbReference type="NCBI Taxonomy" id="482537"/>
    <lineage>
        <taxon>Eukaryota</taxon>
        <taxon>Metazoa</taxon>
        <taxon>Chordata</taxon>
        <taxon>Craniata</taxon>
        <taxon>Vertebrata</taxon>
        <taxon>Euteleostomi</taxon>
        <taxon>Mammalia</taxon>
        <taxon>Eutheria</taxon>
        <taxon>Euarchontoglires</taxon>
        <taxon>Dermoptera</taxon>
        <taxon>Cynocephalidae</taxon>
        <taxon>Galeopterus</taxon>
    </lineage>
</organism>
<sequence length="386" mass="42964">MHRHLVSAPKADWLFSTPNLRSCRSSPLACGCLLSAADGAGEGGPGTVLLAPGPLQLGLWQESELCRGRRLGMMPQLQFKDAFWVSGNSGGRRTSRGAQPGGNFPCLYDKLVNASVSNVKESKASEKPFVVASLWVGLFSGQLLAKLAKSHFQDIKNESGDVGDVIYPTKTARVAYVIFKEKKKKVAENVIRQKKHHLGEKAGCALVVSHFSKNFFSSLNAILDLSVFWSQVTLESLVIDLKKKIQTLSFSPLELNGRISMEGPFLAIEKLKESLLLKSLRTLVPETTGSGETLVLNTDIFLYPKQKCGFYESTLNKFHILNHERVDGEITTICLKNAQVGSQPNNAKHEKEFHLELRKETFIWGQRKIERKQILNEHVKNYVRDT</sequence>
<dbReference type="RefSeq" id="XP_008587981.1">
    <property type="nucleotide sequence ID" value="XM_008589759.1"/>
</dbReference>
<proteinExistence type="predicted"/>
<dbReference type="GeneID" id="103605173"/>
<evidence type="ECO:0000313" key="1">
    <source>
        <dbReference type="Proteomes" id="UP000694923"/>
    </source>
</evidence>
<dbReference type="PANTHER" id="PTHR15225">
    <property type="entry name" value="INTERFERON-INDUCED PROTEIN 35/NMI N-MYC/STAT INTERACTING PROTEIN"/>
    <property type="match status" value="1"/>
</dbReference>
<evidence type="ECO:0000313" key="2">
    <source>
        <dbReference type="RefSeq" id="XP_008587981.1"/>
    </source>
</evidence>
<dbReference type="Proteomes" id="UP000694923">
    <property type="component" value="Unplaced"/>
</dbReference>